<evidence type="ECO:0000259" key="5">
    <source>
        <dbReference type="PROSITE" id="PS51392"/>
    </source>
</evidence>
<dbReference type="PROSITE" id="PS51392">
    <property type="entry name" value="KEN"/>
    <property type="match status" value="1"/>
</dbReference>
<dbReference type="InterPro" id="IPR045133">
    <property type="entry name" value="IRE1/2-like"/>
</dbReference>
<accession>A0A368GJZ5</accession>
<evidence type="ECO:0000313" key="6">
    <source>
        <dbReference type="EMBL" id="RCN44711.1"/>
    </source>
</evidence>
<keyword evidence="1" id="KW-0732">Signal</keyword>
<dbReference type="InterPro" id="IPR038357">
    <property type="entry name" value="KEN_sf"/>
</dbReference>
<dbReference type="GO" id="GO:0005524">
    <property type="term" value="F:ATP binding"/>
    <property type="evidence" value="ECO:0007669"/>
    <property type="project" value="UniProtKB-KW"/>
</dbReference>
<dbReference type="Proteomes" id="UP000252519">
    <property type="component" value="Unassembled WGS sequence"/>
</dbReference>
<keyword evidence="2" id="KW-0547">Nucleotide-binding</keyword>
<dbReference type="GO" id="GO:0051082">
    <property type="term" value="F:unfolded protein binding"/>
    <property type="evidence" value="ECO:0007669"/>
    <property type="project" value="TreeGrafter"/>
</dbReference>
<evidence type="ECO:0000256" key="3">
    <source>
        <dbReference type="ARBA" id="ARBA00022840"/>
    </source>
</evidence>
<comment type="caution">
    <text evidence="6">The sequence shown here is derived from an EMBL/GenBank/DDBJ whole genome shotgun (WGS) entry which is preliminary data.</text>
</comment>
<dbReference type="AlphaFoldDB" id="A0A368GJZ5"/>
<gene>
    <name evidence="6" type="ORF">ANCCAN_09286</name>
</gene>
<dbReference type="GO" id="GO:0036498">
    <property type="term" value="P:IRE1-mediated unfolded protein response"/>
    <property type="evidence" value="ECO:0007669"/>
    <property type="project" value="TreeGrafter"/>
</dbReference>
<dbReference type="GO" id="GO:0004674">
    <property type="term" value="F:protein serine/threonine kinase activity"/>
    <property type="evidence" value="ECO:0007669"/>
    <property type="project" value="InterPro"/>
</dbReference>
<evidence type="ECO:0000313" key="7">
    <source>
        <dbReference type="Proteomes" id="UP000252519"/>
    </source>
</evidence>
<feature type="region of interest" description="Disordered" evidence="4">
    <location>
        <begin position="86"/>
        <end position="105"/>
    </location>
</feature>
<protein>
    <recommendedName>
        <fullName evidence="5">KEN domain-containing protein</fullName>
    </recommendedName>
</protein>
<dbReference type="GO" id="GO:0006397">
    <property type="term" value="P:mRNA processing"/>
    <property type="evidence" value="ECO:0007669"/>
    <property type="project" value="InterPro"/>
</dbReference>
<keyword evidence="7" id="KW-1185">Reference proteome</keyword>
<dbReference type="GO" id="GO:1990604">
    <property type="term" value="C:IRE1-TRAF2-ASK1 complex"/>
    <property type="evidence" value="ECO:0007669"/>
    <property type="project" value="TreeGrafter"/>
</dbReference>
<dbReference type="SMART" id="SM00580">
    <property type="entry name" value="PUG"/>
    <property type="match status" value="1"/>
</dbReference>
<proteinExistence type="predicted"/>
<dbReference type="GO" id="GO:0004521">
    <property type="term" value="F:RNA endonuclease activity"/>
    <property type="evidence" value="ECO:0007669"/>
    <property type="project" value="InterPro"/>
</dbReference>
<dbReference type="PANTHER" id="PTHR13954">
    <property type="entry name" value="IRE1-RELATED"/>
    <property type="match status" value="1"/>
</dbReference>
<evidence type="ECO:0000256" key="1">
    <source>
        <dbReference type="ARBA" id="ARBA00022729"/>
    </source>
</evidence>
<dbReference type="EMBL" id="JOJR01000122">
    <property type="protein sequence ID" value="RCN44711.1"/>
    <property type="molecule type" value="Genomic_DNA"/>
</dbReference>
<feature type="domain" description="KEN" evidence="5">
    <location>
        <begin position="1"/>
        <end position="60"/>
    </location>
</feature>
<evidence type="ECO:0000256" key="4">
    <source>
        <dbReference type="SAM" id="MobiDB-lite"/>
    </source>
</evidence>
<reference evidence="6 7" key="1">
    <citation type="submission" date="2014-10" db="EMBL/GenBank/DDBJ databases">
        <title>Draft genome of the hookworm Ancylostoma caninum.</title>
        <authorList>
            <person name="Mitreva M."/>
        </authorList>
    </citation>
    <scope>NUCLEOTIDE SEQUENCE [LARGE SCALE GENOMIC DNA]</scope>
    <source>
        <strain evidence="6 7">Baltimore</strain>
    </source>
</reference>
<dbReference type="STRING" id="29170.A0A368GJZ5"/>
<dbReference type="Gene3D" id="1.20.1440.180">
    <property type="entry name" value="KEN domain"/>
    <property type="match status" value="1"/>
</dbReference>
<keyword evidence="3" id="KW-0067">ATP-binding</keyword>
<organism evidence="6 7">
    <name type="scientific">Ancylostoma caninum</name>
    <name type="common">Dog hookworm</name>
    <dbReference type="NCBI Taxonomy" id="29170"/>
    <lineage>
        <taxon>Eukaryota</taxon>
        <taxon>Metazoa</taxon>
        <taxon>Ecdysozoa</taxon>
        <taxon>Nematoda</taxon>
        <taxon>Chromadorea</taxon>
        <taxon>Rhabditida</taxon>
        <taxon>Rhabditina</taxon>
        <taxon>Rhabditomorpha</taxon>
        <taxon>Strongyloidea</taxon>
        <taxon>Ancylostomatidae</taxon>
        <taxon>Ancylostomatinae</taxon>
        <taxon>Ancylostoma</taxon>
    </lineage>
</organism>
<dbReference type="PANTHER" id="PTHR13954:SF6">
    <property type="entry name" value="NON-SPECIFIC SERINE_THREONINE PROTEIN KINASE"/>
    <property type="match status" value="1"/>
</dbReference>
<dbReference type="OrthoDB" id="63989at2759"/>
<sequence length="105" mass="12473">MRNKKHHYRELPEEVRSSLGHIPDQFVLYFTSRFPLLLLHTYEAMEWCADEGVFRAYYPEEIRLRMKDEIANEELKRKVDAQNIQSTEWVRGQPAKGKPPTKIAV</sequence>
<dbReference type="GO" id="GO:0070059">
    <property type="term" value="P:intrinsic apoptotic signaling pathway in response to endoplasmic reticulum stress"/>
    <property type="evidence" value="ECO:0007669"/>
    <property type="project" value="TreeGrafter"/>
</dbReference>
<dbReference type="Pfam" id="PF06479">
    <property type="entry name" value="Ribonuc_2-5A"/>
    <property type="match status" value="1"/>
</dbReference>
<name>A0A368GJZ5_ANCCA</name>
<evidence type="ECO:0000256" key="2">
    <source>
        <dbReference type="ARBA" id="ARBA00022741"/>
    </source>
</evidence>
<dbReference type="InterPro" id="IPR010513">
    <property type="entry name" value="KEN_dom"/>
</dbReference>